<dbReference type="PROSITE" id="PS50090">
    <property type="entry name" value="MYB_LIKE"/>
    <property type="match status" value="1"/>
</dbReference>
<dbReference type="Proteomes" id="UP000029981">
    <property type="component" value="Chromosome 2"/>
</dbReference>
<evidence type="ECO:0000313" key="6">
    <source>
        <dbReference type="Proteomes" id="UP000029981"/>
    </source>
</evidence>
<comment type="subcellular location">
    <subcellularLocation>
        <location evidence="1">Nucleus</location>
    </subcellularLocation>
</comment>
<dbReference type="GO" id="GO:0000978">
    <property type="term" value="F:RNA polymerase II cis-regulatory region sequence-specific DNA binding"/>
    <property type="evidence" value="ECO:0000318"/>
    <property type="project" value="GO_Central"/>
</dbReference>
<evidence type="ECO:0000256" key="2">
    <source>
        <dbReference type="ARBA" id="ARBA00023242"/>
    </source>
</evidence>
<dbReference type="Pfam" id="PF00249">
    <property type="entry name" value="Myb_DNA-binding"/>
    <property type="match status" value="1"/>
</dbReference>
<dbReference type="CDD" id="cd00167">
    <property type="entry name" value="SANT"/>
    <property type="match status" value="1"/>
</dbReference>
<dbReference type="eggNOG" id="KOG0048">
    <property type="taxonomic scope" value="Eukaryota"/>
</dbReference>
<evidence type="ECO:0000259" key="4">
    <source>
        <dbReference type="PROSITE" id="PS51294"/>
    </source>
</evidence>
<dbReference type="PANTHER" id="PTHR45614:SF221">
    <property type="entry name" value="MYB DOMAIN PROTEIN 110"/>
    <property type="match status" value="1"/>
</dbReference>
<dbReference type="SMART" id="SM00717">
    <property type="entry name" value="SANT"/>
    <property type="match status" value="1"/>
</dbReference>
<feature type="domain" description="Myb-like" evidence="3">
    <location>
        <begin position="72"/>
        <end position="122"/>
    </location>
</feature>
<gene>
    <name evidence="5" type="ORF">Csa_2G229940</name>
</gene>
<evidence type="ECO:0000313" key="5">
    <source>
        <dbReference type="EMBL" id="KGN61709.1"/>
    </source>
</evidence>
<accession>A0A0A0LKW9</accession>
<organism evidence="5 6">
    <name type="scientific">Cucumis sativus</name>
    <name type="common">Cucumber</name>
    <dbReference type="NCBI Taxonomy" id="3659"/>
    <lineage>
        <taxon>Eukaryota</taxon>
        <taxon>Viridiplantae</taxon>
        <taxon>Streptophyta</taxon>
        <taxon>Embryophyta</taxon>
        <taxon>Tracheophyta</taxon>
        <taxon>Spermatophyta</taxon>
        <taxon>Magnoliopsida</taxon>
        <taxon>eudicotyledons</taxon>
        <taxon>Gunneridae</taxon>
        <taxon>Pentapetalae</taxon>
        <taxon>rosids</taxon>
        <taxon>fabids</taxon>
        <taxon>Cucurbitales</taxon>
        <taxon>Cucurbitaceae</taxon>
        <taxon>Benincaseae</taxon>
        <taxon>Cucumis</taxon>
    </lineage>
</organism>
<keyword evidence="2" id="KW-0539">Nucleus</keyword>
<reference evidence="5 6" key="3">
    <citation type="journal article" date="2010" name="BMC Genomics">
        <title>Transcriptome sequencing and comparative analysis of cucumber flowers with different sex types.</title>
        <authorList>
            <person name="Guo S."/>
            <person name="Zheng Y."/>
            <person name="Joung J.G."/>
            <person name="Liu S."/>
            <person name="Zhang Z."/>
            <person name="Crasta O.R."/>
            <person name="Sobral B.W."/>
            <person name="Xu Y."/>
            <person name="Huang S."/>
            <person name="Fei Z."/>
        </authorList>
    </citation>
    <scope>NUCLEOTIDE SEQUENCE [LARGE SCALE GENOMIC DNA]</scope>
    <source>
        <strain evidence="6">cv. 9930</strain>
    </source>
</reference>
<dbReference type="InterPro" id="IPR017930">
    <property type="entry name" value="Myb_dom"/>
</dbReference>
<protein>
    <submittedName>
        <fullName evidence="5">Uncharacterized protein</fullName>
    </submittedName>
</protein>
<proteinExistence type="predicted"/>
<dbReference type="Gene3D" id="1.10.10.60">
    <property type="entry name" value="Homeodomain-like"/>
    <property type="match status" value="1"/>
</dbReference>
<dbReference type="GO" id="GO:0006355">
    <property type="term" value="P:regulation of DNA-templated transcription"/>
    <property type="evidence" value="ECO:0000318"/>
    <property type="project" value="GO_Central"/>
</dbReference>
<dbReference type="STRING" id="3659.A0A0A0LKW9"/>
<dbReference type="AlphaFoldDB" id="A0A0A0LKW9"/>
<dbReference type="PANTHER" id="PTHR45614">
    <property type="entry name" value="MYB PROTEIN-RELATED"/>
    <property type="match status" value="1"/>
</dbReference>
<reference evidence="5 6" key="4">
    <citation type="journal article" date="2011" name="BMC Genomics">
        <title>RNA-Seq improves annotation of protein-coding genes in the cucumber genome.</title>
        <authorList>
            <person name="Li Z."/>
            <person name="Zhang Z."/>
            <person name="Yan P."/>
            <person name="Huang S."/>
            <person name="Fei Z."/>
            <person name="Lin K."/>
        </authorList>
    </citation>
    <scope>NUCLEOTIDE SEQUENCE [LARGE SCALE GENOMIC DNA]</scope>
    <source>
        <strain evidence="6">cv. 9930</strain>
    </source>
</reference>
<feature type="domain" description="HTH myb-type" evidence="4">
    <location>
        <begin position="72"/>
        <end position="126"/>
    </location>
</feature>
<dbReference type="PROSITE" id="PS51294">
    <property type="entry name" value="HTH_MYB"/>
    <property type="match status" value="1"/>
</dbReference>
<dbReference type="InterPro" id="IPR009057">
    <property type="entry name" value="Homeodomain-like_sf"/>
</dbReference>
<evidence type="ECO:0000259" key="3">
    <source>
        <dbReference type="PROSITE" id="PS50090"/>
    </source>
</evidence>
<dbReference type="GO" id="GO:0000981">
    <property type="term" value="F:DNA-binding transcription factor activity, RNA polymerase II-specific"/>
    <property type="evidence" value="ECO:0000318"/>
    <property type="project" value="GO_Central"/>
</dbReference>
<evidence type="ECO:0000256" key="1">
    <source>
        <dbReference type="ARBA" id="ARBA00004123"/>
    </source>
</evidence>
<dbReference type="EMBL" id="CM002923">
    <property type="protein sequence ID" value="KGN61709.1"/>
    <property type="molecule type" value="Genomic_DNA"/>
</dbReference>
<reference evidence="5 6" key="2">
    <citation type="journal article" date="2009" name="PLoS ONE">
        <title>An integrated genetic and cytogenetic map of the cucumber genome.</title>
        <authorList>
            <person name="Ren Y."/>
            <person name="Zhang Z."/>
            <person name="Liu J."/>
            <person name="Staub J.E."/>
            <person name="Han Y."/>
            <person name="Cheng Z."/>
            <person name="Li X."/>
            <person name="Lu J."/>
            <person name="Miao H."/>
            <person name="Kang H."/>
            <person name="Xie B."/>
            <person name="Gu X."/>
            <person name="Wang X."/>
            <person name="Du Y."/>
            <person name="Jin W."/>
            <person name="Huang S."/>
        </authorList>
    </citation>
    <scope>NUCLEOTIDE SEQUENCE [LARGE SCALE GENOMIC DNA]</scope>
    <source>
        <strain evidence="6">cv. 9930</strain>
    </source>
</reference>
<sequence>MKIRKEKREEHRIVNTKSLHDLQRESQFVECISLNPKVNFEVADLRHSDERFINYFDDVGKSCRLRWFNQLDPRINRRPFTEEEEERLLEAHGIHGNKWALIARLFPGRTDNAVKNHWHVIMARKQRQQSNNNNLSTRKKITNSYQQFVLHSKLISHPHGDSHGRGGLFGRFWQPKLRNPNNRWDYNLNLFLRSCYQNSFRSESFRPNIRSKSTIKFEILNESVERKDAKFIDFLGVEQ</sequence>
<dbReference type="InterPro" id="IPR001005">
    <property type="entry name" value="SANT/Myb"/>
</dbReference>
<dbReference type="SUPFAM" id="SSF46689">
    <property type="entry name" value="Homeodomain-like"/>
    <property type="match status" value="1"/>
</dbReference>
<name>A0A0A0LKW9_CUCSA</name>
<dbReference type="Gramene" id="KGN61709">
    <property type="protein sequence ID" value="KGN61709"/>
    <property type="gene ID" value="Csa_2G229940"/>
</dbReference>
<dbReference type="InterPro" id="IPR050560">
    <property type="entry name" value="MYB_TF"/>
</dbReference>
<dbReference type="GO" id="GO:0005634">
    <property type="term" value="C:nucleus"/>
    <property type="evidence" value="ECO:0000318"/>
    <property type="project" value="GO_Central"/>
</dbReference>
<reference evidence="5 6" key="1">
    <citation type="journal article" date="2009" name="Nat. Genet.">
        <title>The genome of the cucumber, Cucumis sativus L.</title>
        <authorList>
            <person name="Huang S."/>
            <person name="Li R."/>
            <person name="Zhang Z."/>
            <person name="Li L."/>
            <person name="Gu X."/>
            <person name="Fan W."/>
            <person name="Lucas W.J."/>
            <person name="Wang X."/>
            <person name="Xie B."/>
            <person name="Ni P."/>
            <person name="Ren Y."/>
            <person name="Zhu H."/>
            <person name="Li J."/>
            <person name="Lin K."/>
            <person name="Jin W."/>
            <person name="Fei Z."/>
            <person name="Li G."/>
            <person name="Staub J."/>
            <person name="Kilian A."/>
            <person name="van der Vossen E.A."/>
            <person name="Wu Y."/>
            <person name="Guo J."/>
            <person name="He J."/>
            <person name="Jia Z."/>
            <person name="Ren Y."/>
            <person name="Tian G."/>
            <person name="Lu Y."/>
            <person name="Ruan J."/>
            <person name="Qian W."/>
            <person name="Wang M."/>
            <person name="Huang Q."/>
            <person name="Li B."/>
            <person name="Xuan Z."/>
            <person name="Cao J."/>
            <person name="Asan"/>
            <person name="Wu Z."/>
            <person name="Zhang J."/>
            <person name="Cai Q."/>
            <person name="Bai Y."/>
            <person name="Zhao B."/>
            <person name="Han Y."/>
            <person name="Li Y."/>
            <person name="Li X."/>
            <person name="Wang S."/>
            <person name="Shi Q."/>
            <person name="Liu S."/>
            <person name="Cho W.K."/>
            <person name="Kim J.Y."/>
            <person name="Xu Y."/>
            <person name="Heller-Uszynska K."/>
            <person name="Miao H."/>
            <person name="Cheng Z."/>
            <person name="Zhang S."/>
            <person name="Wu J."/>
            <person name="Yang Y."/>
            <person name="Kang H."/>
            <person name="Li M."/>
            <person name="Liang H."/>
            <person name="Ren X."/>
            <person name="Shi Z."/>
            <person name="Wen M."/>
            <person name="Jian M."/>
            <person name="Yang H."/>
            <person name="Zhang G."/>
            <person name="Yang Z."/>
            <person name="Chen R."/>
            <person name="Liu S."/>
            <person name="Li J."/>
            <person name="Ma L."/>
            <person name="Liu H."/>
            <person name="Zhou Y."/>
            <person name="Zhao J."/>
            <person name="Fang X."/>
            <person name="Li G."/>
            <person name="Fang L."/>
            <person name="Li Y."/>
            <person name="Liu D."/>
            <person name="Zheng H."/>
            <person name="Zhang Y."/>
            <person name="Qin N."/>
            <person name="Li Z."/>
            <person name="Yang G."/>
            <person name="Yang S."/>
            <person name="Bolund L."/>
            <person name="Kristiansen K."/>
            <person name="Zheng H."/>
            <person name="Li S."/>
            <person name="Zhang X."/>
            <person name="Yang H."/>
            <person name="Wang J."/>
            <person name="Sun R."/>
            <person name="Zhang B."/>
            <person name="Jiang S."/>
            <person name="Wang J."/>
            <person name="Du Y."/>
            <person name="Li S."/>
        </authorList>
    </citation>
    <scope>NUCLEOTIDE SEQUENCE [LARGE SCALE GENOMIC DNA]</scope>
    <source>
        <strain evidence="6">cv. 9930</strain>
    </source>
</reference>
<keyword evidence="6" id="KW-1185">Reference proteome</keyword>